<dbReference type="InterPro" id="IPR041916">
    <property type="entry name" value="Anti_sigma_zinc_sf"/>
</dbReference>
<dbReference type="EMBL" id="JACHET010000001">
    <property type="protein sequence ID" value="MBB6183231.1"/>
    <property type="molecule type" value="Genomic_DNA"/>
</dbReference>
<name>A0A099CWC1_9GAMM</name>
<evidence type="ECO:0000313" key="4">
    <source>
        <dbReference type="Proteomes" id="UP000029708"/>
    </source>
</evidence>
<evidence type="ECO:0000256" key="1">
    <source>
        <dbReference type="SAM" id="Phobius"/>
    </source>
</evidence>
<dbReference type="EMBL" id="JROI01000010">
    <property type="protein sequence ID" value="KGI78283.1"/>
    <property type="molecule type" value="Genomic_DNA"/>
</dbReference>
<dbReference type="Proteomes" id="UP000560000">
    <property type="component" value="Unassembled WGS sequence"/>
</dbReference>
<dbReference type="STRING" id="1543381.LF63_0108180"/>
<evidence type="ECO:0000313" key="2">
    <source>
        <dbReference type="EMBL" id="KGI78283.1"/>
    </source>
</evidence>
<comment type="caution">
    <text evidence="2">The sequence shown here is derived from an EMBL/GenBank/DDBJ whole genome shotgun (WGS) entry which is preliminary data.</text>
</comment>
<evidence type="ECO:0000313" key="5">
    <source>
        <dbReference type="Proteomes" id="UP000560000"/>
    </source>
</evidence>
<keyword evidence="1" id="KW-0472">Membrane</keyword>
<dbReference type="Proteomes" id="UP000029708">
    <property type="component" value="Unassembled WGS sequence"/>
</dbReference>
<organism evidence="2 4">
    <name type="scientific">Oleiagrimonas soli</name>
    <dbReference type="NCBI Taxonomy" id="1543381"/>
    <lineage>
        <taxon>Bacteria</taxon>
        <taxon>Pseudomonadati</taxon>
        <taxon>Pseudomonadota</taxon>
        <taxon>Gammaproteobacteria</taxon>
        <taxon>Lysobacterales</taxon>
        <taxon>Rhodanobacteraceae</taxon>
        <taxon>Oleiagrimonas</taxon>
    </lineage>
</organism>
<protein>
    <submittedName>
        <fullName evidence="3">Anti-sigma factor RsiW</fullName>
    </submittedName>
    <submittedName>
        <fullName evidence="2">Transmembrane anti-sigma factor</fullName>
    </submittedName>
</protein>
<proteinExistence type="predicted"/>
<sequence>MSMIPDESDLHAYVDGRLDEARRSEVERWLQQHPERAREVRQWQQDAQRLRVLLAASPTLPDAPQLDPVAIRSRHAARRRRLLALAASLVLGIGAGGFTGWQARGMQEAARGEAPMSDALQAYRMFALQPEAVADMVQQQPGQMQSWLQRHFGDAAHLPDLHEAGFRPVNARLLATGSGPAAIVVYRNRGGDAISFYIRPPTALRGPLPPGTNRQDGLLAKYWSGQGYNYALVSRDRGRDAHVVERAWSARSI</sequence>
<keyword evidence="1" id="KW-1133">Transmembrane helix</keyword>
<dbReference type="AlphaFoldDB" id="A0A099CWC1"/>
<dbReference type="OrthoDB" id="9152892at2"/>
<feature type="transmembrane region" description="Helical" evidence="1">
    <location>
        <begin position="82"/>
        <end position="101"/>
    </location>
</feature>
<dbReference type="HOGENOM" id="CLU_083880_1_0_6"/>
<keyword evidence="4" id="KW-1185">Reference proteome</keyword>
<evidence type="ECO:0000313" key="3">
    <source>
        <dbReference type="EMBL" id="MBB6183231.1"/>
    </source>
</evidence>
<accession>A0A099CWC1</accession>
<dbReference type="Gene3D" id="1.10.10.1320">
    <property type="entry name" value="Anti-sigma factor, zinc-finger domain"/>
    <property type="match status" value="1"/>
</dbReference>
<reference evidence="3 5" key="2">
    <citation type="submission" date="2020-08" db="EMBL/GenBank/DDBJ databases">
        <title>Genomic Encyclopedia of Type Strains, Phase IV (KMG-IV): sequencing the most valuable type-strain genomes for metagenomic binning, comparative biology and taxonomic classification.</title>
        <authorList>
            <person name="Goeker M."/>
        </authorList>
    </citation>
    <scope>NUCLEOTIDE SEQUENCE [LARGE SCALE GENOMIC DNA]</scope>
    <source>
        <strain evidence="3 5">DSM 107085</strain>
    </source>
</reference>
<keyword evidence="1 2" id="KW-0812">Transmembrane</keyword>
<dbReference type="RefSeq" id="WP_043100930.1">
    <property type="nucleotide sequence ID" value="NZ_JACHET010000001.1"/>
</dbReference>
<gene>
    <name evidence="3" type="ORF">HNQ86_000576</name>
    <name evidence="2" type="ORF">LF63_0108180</name>
</gene>
<reference evidence="2 4" key="1">
    <citation type="submission" date="2014-09" db="EMBL/GenBank/DDBJ databases">
        <title>Xanthomonadaceae 3.5X direct submission.</title>
        <authorList>
            <person name="Fang T."/>
            <person name="Wang H."/>
        </authorList>
    </citation>
    <scope>NUCLEOTIDE SEQUENCE [LARGE SCALE GENOMIC DNA]</scope>
    <source>
        <strain evidence="2 4">3.5X</strain>
    </source>
</reference>